<dbReference type="PANTHER" id="PTHR46116:SF39">
    <property type="entry name" value="BACULOVIRAL IAP REPEAT-CONTAINING PROTEIN 6"/>
    <property type="match status" value="1"/>
</dbReference>
<evidence type="ECO:0000256" key="1">
    <source>
        <dbReference type="ARBA" id="ARBA00022679"/>
    </source>
</evidence>
<comment type="caution">
    <text evidence="5">The sequence shown here is derived from an EMBL/GenBank/DDBJ whole genome shotgun (WGS) entry which is preliminary data.</text>
</comment>
<keyword evidence="2" id="KW-0833">Ubl conjugation pathway</keyword>
<dbReference type="EMBL" id="CAJNYV010000007">
    <property type="protein sequence ID" value="CAF3318376.1"/>
    <property type="molecule type" value="Genomic_DNA"/>
</dbReference>
<feature type="region of interest" description="Disordered" evidence="3">
    <location>
        <begin position="228"/>
        <end position="265"/>
    </location>
</feature>
<gene>
    <name evidence="5" type="ORF">KIK155_LOCUS240</name>
</gene>
<accession>A0A817TD49</accession>
<protein>
    <recommendedName>
        <fullName evidence="4">UBC core domain-containing protein</fullName>
    </recommendedName>
</protein>
<keyword evidence="1" id="KW-0808">Transferase</keyword>
<feature type="domain" description="UBC core" evidence="4">
    <location>
        <begin position="2"/>
        <end position="174"/>
    </location>
</feature>
<evidence type="ECO:0000313" key="6">
    <source>
        <dbReference type="Proteomes" id="UP000663865"/>
    </source>
</evidence>
<name>A0A817TD49_9BILA</name>
<organism evidence="5 6">
    <name type="scientific">Rotaria socialis</name>
    <dbReference type="NCBI Taxonomy" id="392032"/>
    <lineage>
        <taxon>Eukaryota</taxon>
        <taxon>Metazoa</taxon>
        <taxon>Spiralia</taxon>
        <taxon>Gnathifera</taxon>
        <taxon>Rotifera</taxon>
        <taxon>Eurotatoria</taxon>
        <taxon>Bdelloidea</taxon>
        <taxon>Philodinida</taxon>
        <taxon>Philodinidae</taxon>
        <taxon>Rotaria</taxon>
    </lineage>
</organism>
<dbReference type="Proteomes" id="UP000663865">
    <property type="component" value="Unassembled WGS sequence"/>
</dbReference>
<dbReference type="AlphaFoldDB" id="A0A817TD49"/>
<dbReference type="PANTHER" id="PTHR46116">
    <property type="entry name" value="(E3-INDEPENDENT) E2 UBIQUITIN-CONJUGATING ENZYME"/>
    <property type="match status" value="1"/>
</dbReference>
<dbReference type="Gene3D" id="3.10.110.10">
    <property type="entry name" value="Ubiquitin Conjugating Enzyme"/>
    <property type="match status" value="2"/>
</dbReference>
<dbReference type="GO" id="GO:0016740">
    <property type="term" value="F:transferase activity"/>
    <property type="evidence" value="ECO:0007669"/>
    <property type="project" value="UniProtKB-KW"/>
</dbReference>
<dbReference type="GO" id="GO:0004869">
    <property type="term" value="F:cysteine-type endopeptidase inhibitor activity"/>
    <property type="evidence" value="ECO:0007669"/>
    <property type="project" value="TreeGrafter"/>
</dbReference>
<dbReference type="InterPro" id="IPR016135">
    <property type="entry name" value="UBQ-conjugating_enzyme/RWD"/>
</dbReference>
<dbReference type="SUPFAM" id="SSF54495">
    <property type="entry name" value="UBC-like"/>
    <property type="match status" value="1"/>
</dbReference>
<dbReference type="GO" id="GO:0043066">
    <property type="term" value="P:negative regulation of apoptotic process"/>
    <property type="evidence" value="ECO:0007669"/>
    <property type="project" value="TreeGrafter"/>
</dbReference>
<evidence type="ECO:0000256" key="2">
    <source>
        <dbReference type="ARBA" id="ARBA00022786"/>
    </source>
</evidence>
<proteinExistence type="predicted"/>
<dbReference type="Pfam" id="PF00179">
    <property type="entry name" value="UQ_con"/>
    <property type="match status" value="1"/>
</dbReference>
<evidence type="ECO:0000256" key="3">
    <source>
        <dbReference type="SAM" id="MobiDB-lite"/>
    </source>
</evidence>
<dbReference type="InterPro" id="IPR000608">
    <property type="entry name" value="UBC"/>
</dbReference>
<dbReference type="PROSITE" id="PS50127">
    <property type="entry name" value="UBC_2"/>
    <property type="match status" value="1"/>
</dbReference>
<evidence type="ECO:0000313" key="5">
    <source>
        <dbReference type="EMBL" id="CAF3318376.1"/>
    </source>
</evidence>
<sequence length="265" mass="29238">MQQIKRLAQEQITITISISLPLSYSSTIFVRSDENRMEILITGPDRTPYSNGCFIFDVYFPNEYPTTPSSINLETTGNHTVLVSIQFLIFVPEPYFNEPGYECTRGTATDRIIDPCESWIHELQETLSMEKRISSSITSLTPPDDFVISQELAAFFVTTSSNNITADQVAPSCSSISSTTVTIPSISDTNQTESEQTIMLLPTDENSIQIKPVLNLQYQASSSSAATTVESPATLIDTETQQSSNSSADNYEQQQNPSPLTNTNS</sequence>
<reference evidence="5" key="1">
    <citation type="submission" date="2021-02" db="EMBL/GenBank/DDBJ databases">
        <authorList>
            <person name="Nowell W R."/>
        </authorList>
    </citation>
    <scope>NUCLEOTIDE SEQUENCE</scope>
</reference>
<dbReference type="GO" id="GO:0005634">
    <property type="term" value="C:nucleus"/>
    <property type="evidence" value="ECO:0007669"/>
    <property type="project" value="TreeGrafter"/>
</dbReference>
<evidence type="ECO:0000259" key="4">
    <source>
        <dbReference type="PROSITE" id="PS50127"/>
    </source>
</evidence>